<keyword evidence="10" id="KW-1185">Reference proteome</keyword>
<evidence type="ECO:0000256" key="5">
    <source>
        <dbReference type="ARBA" id="ARBA00023136"/>
    </source>
</evidence>
<dbReference type="InterPro" id="IPR006977">
    <property type="entry name" value="Yip1_dom"/>
</dbReference>
<evidence type="ECO:0000256" key="1">
    <source>
        <dbReference type="ARBA" id="ARBA00004141"/>
    </source>
</evidence>
<evidence type="ECO:0000256" key="6">
    <source>
        <dbReference type="RuleBase" id="RU361264"/>
    </source>
</evidence>
<dbReference type="GO" id="GO:0000139">
    <property type="term" value="C:Golgi membrane"/>
    <property type="evidence" value="ECO:0007669"/>
    <property type="project" value="UniProtKB-SubCell"/>
</dbReference>
<evidence type="ECO:0000313" key="9">
    <source>
        <dbReference type="EMBL" id="URE45313.1"/>
    </source>
</evidence>
<accession>A0A9E7I9S6</accession>
<dbReference type="Pfam" id="PF04893">
    <property type="entry name" value="Yip1"/>
    <property type="match status" value="1"/>
</dbReference>
<dbReference type="AlphaFoldDB" id="A0A9E7I9S6"/>
<evidence type="ECO:0000256" key="7">
    <source>
        <dbReference type="SAM" id="MobiDB-lite"/>
    </source>
</evidence>
<evidence type="ECO:0000256" key="3">
    <source>
        <dbReference type="ARBA" id="ARBA00022692"/>
    </source>
</evidence>
<keyword evidence="5 6" id="KW-0472">Membrane</keyword>
<feature type="transmembrane region" description="Helical" evidence="6">
    <location>
        <begin position="195"/>
        <end position="215"/>
    </location>
</feature>
<dbReference type="EMBL" id="CP097511">
    <property type="protein sequence ID" value="URE45313.1"/>
    <property type="molecule type" value="Genomic_DNA"/>
</dbReference>
<comment type="similarity">
    <text evidence="2 6">Belongs to the YIP1 family.</text>
</comment>
<proteinExistence type="inferred from homology"/>
<dbReference type="GO" id="GO:0048280">
    <property type="term" value="P:vesicle fusion with Golgi apparatus"/>
    <property type="evidence" value="ECO:0007669"/>
    <property type="project" value="TreeGrafter"/>
</dbReference>
<sequence>MAKKFSVLPVVFPSSAGNPNVPHERRPPPFQRPGPSKPGPANTSIPFISLDIGSVAASSSTSGAALSASGSFEDEPPLLEELGINTHQIWHKTLSILNPLRVNPSLHEDADLSGPFLFLMAFGLFQLLAGKFHYGIILGWAAVAALFLCVVFNMLAGRNGNLDLYRCSSLVGYCMLPMVMFSAVSLFVPRGGLAIFAMAAVFVLWSTRVCTGLLVESVACGDEHRGLVAYACCLVYMLFSLLIIF</sequence>
<feature type="domain" description="Yip1" evidence="8">
    <location>
        <begin position="110"/>
        <end position="243"/>
    </location>
</feature>
<feature type="region of interest" description="Disordered" evidence="7">
    <location>
        <begin position="14"/>
        <end position="40"/>
    </location>
</feature>
<feature type="compositionally biased region" description="Pro residues" evidence="7">
    <location>
        <begin position="28"/>
        <end position="38"/>
    </location>
</feature>
<protein>
    <recommendedName>
        <fullName evidence="6">Protein YIP</fullName>
    </recommendedName>
</protein>
<evidence type="ECO:0000259" key="8">
    <source>
        <dbReference type="Pfam" id="PF04893"/>
    </source>
</evidence>
<organism evidence="9 10">
    <name type="scientific">Musa troglodytarum</name>
    <name type="common">fe'i banana</name>
    <dbReference type="NCBI Taxonomy" id="320322"/>
    <lineage>
        <taxon>Eukaryota</taxon>
        <taxon>Viridiplantae</taxon>
        <taxon>Streptophyta</taxon>
        <taxon>Embryophyta</taxon>
        <taxon>Tracheophyta</taxon>
        <taxon>Spermatophyta</taxon>
        <taxon>Magnoliopsida</taxon>
        <taxon>Liliopsida</taxon>
        <taxon>Zingiberales</taxon>
        <taxon>Musaceae</taxon>
        <taxon>Musa</taxon>
    </lineage>
</organism>
<dbReference type="PANTHER" id="PTHR21236">
    <property type="entry name" value="GOLGI MEMBRANE PROTEIN YIP1"/>
    <property type="match status" value="1"/>
</dbReference>
<feature type="transmembrane region" description="Helical" evidence="6">
    <location>
        <begin position="136"/>
        <end position="156"/>
    </location>
</feature>
<name>A0A9E7I9S6_9LILI</name>
<dbReference type="OrthoDB" id="440385at2759"/>
<comment type="caution">
    <text evidence="6">Lacks conserved residue(s) required for the propagation of feature annotation.</text>
</comment>
<dbReference type="GO" id="GO:0006888">
    <property type="term" value="P:endoplasmic reticulum to Golgi vesicle-mediated transport"/>
    <property type="evidence" value="ECO:0007669"/>
    <property type="project" value="InterPro"/>
</dbReference>
<dbReference type="PANTHER" id="PTHR21236:SF2">
    <property type="entry name" value="PROTEIN YIPF"/>
    <property type="match status" value="1"/>
</dbReference>
<dbReference type="GO" id="GO:0005802">
    <property type="term" value="C:trans-Golgi network"/>
    <property type="evidence" value="ECO:0007669"/>
    <property type="project" value="TreeGrafter"/>
</dbReference>
<keyword evidence="3 6" id="KW-0812">Transmembrane</keyword>
<reference evidence="9" key="1">
    <citation type="submission" date="2022-05" db="EMBL/GenBank/DDBJ databases">
        <title>The Musa troglodytarum L. genome provides insights into the mechanism of non-climacteric behaviour and enrichment of carotenoids.</title>
        <authorList>
            <person name="Wang J."/>
        </authorList>
    </citation>
    <scope>NUCLEOTIDE SEQUENCE</scope>
    <source>
        <tissue evidence="9">Leaf</tissue>
    </source>
</reference>
<keyword evidence="4 6" id="KW-1133">Transmembrane helix</keyword>
<evidence type="ECO:0000256" key="2">
    <source>
        <dbReference type="ARBA" id="ARBA00010596"/>
    </source>
</evidence>
<evidence type="ECO:0000313" key="10">
    <source>
        <dbReference type="Proteomes" id="UP001055439"/>
    </source>
</evidence>
<evidence type="ECO:0000256" key="4">
    <source>
        <dbReference type="ARBA" id="ARBA00022989"/>
    </source>
</evidence>
<comment type="subcellular location">
    <subcellularLocation>
        <location evidence="6">Golgi apparatus membrane</location>
        <topology evidence="6">Multi-pass membrane protein</topology>
    </subcellularLocation>
    <subcellularLocation>
        <location evidence="1">Membrane</location>
        <topology evidence="1">Multi-pass membrane protein</topology>
    </subcellularLocation>
</comment>
<dbReference type="Proteomes" id="UP001055439">
    <property type="component" value="Chromosome 9"/>
</dbReference>
<feature type="transmembrane region" description="Helical" evidence="6">
    <location>
        <begin position="168"/>
        <end position="188"/>
    </location>
</feature>
<dbReference type="InterPro" id="IPR045231">
    <property type="entry name" value="Yip1/4-like"/>
</dbReference>
<feature type="transmembrane region" description="Helical" evidence="6">
    <location>
        <begin position="227"/>
        <end position="244"/>
    </location>
</feature>
<gene>
    <name evidence="9" type="ORF">MUK42_13976</name>
</gene>